<dbReference type="PANTHER" id="PTHR16875">
    <property type="entry name" value="SELENOPROTEIN K"/>
    <property type="match status" value="1"/>
</dbReference>
<accession>A0AAD8YSS6</accession>
<dbReference type="EMBL" id="JAROKS010000024">
    <property type="protein sequence ID" value="KAK1786582.1"/>
    <property type="molecule type" value="Genomic_DNA"/>
</dbReference>
<keyword evidence="9" id="KW-1185">Reference proteome</keyword>
<comment type="similarity">
    <text evidence="2">Belongs to the selenoprotein K family.</text>
</comment>
<evidence type="ECO:0000256" key="7">
    <source>
        <dbReference type="ARBA" id="ARBA00023136"/>
    </source>
</evidence>
<organism evidence="8 9">
    <name type="scientific">Electrophorus voltai</name>
    <dbReference type="NCBI Taxonomy" id="2609070"/>
    <lineage>
        <taxon>Eukaryota</taxon>
        <taxon>Metazoa</taxon>
        <taxon>Chordata</taxon>
        <taxon>Craniata</taxon>
        <taxon>Vertebrata</taxon>
        <taxon>Euteleostomi</taxon>
        <taxon>Actinopterygii</taxon>
        <taxon>Neopterygii</taxon>
        <taxon>Teleostei</taxon>
        <taxon>Ostariophysi</taxon>
        <taxon>Gymnotiformes</taxon>
        <taxon>Gymnotoidei</taxon>
        <taxon>Gymnotidae</taxon>
        <taxon>Electrophorus</taxon>
    </lineage>
</organism>
<reference evidence="8" key="1">
    <citation type="submission" date="2023-03" db="EMBL/GenBank/DDBJ databases">
        <title>Electrophorus voltai genome.</title>
        <authorList>
            <person name="Bian C."/>
        </authorList>
    </citation>
    <scope>NUCLEOTIDE SEQUENCE</scope>
    <source>
        <strain evidence="8">CB-2022</strain>
        <tissue evidence="8">Muscle</tissue>
    </source>
</reference>
<keyword evidence="6" id="KW-1133">Transmembrane helix</keyword>
<evidence type="ECO:0000313" key="8">
    <source>
        <dbReference type="EMBL" id="KAK1786582.1"/>
    </source>
</evidence>
<evidence type="ECO:0000256" key="2">
    <source>
        <dbReference type="ARBA" id="ARBA00008504"/>
    </source>
</evidence>
<evidence type="ECO:0000256" key="3">
    <source>
        <dbReference type="ARBA" id="ARBA00020495"/>
    </source>
</evidence>
<evidence type="ECO:0000256" key="6">
    <source>
        <dbReference type="ARBA" id="ARBA00022989"/>
    </source>
</evidence>
<proteinExistence type="inferred from homology"/>
<gene>
    <name evidence="8" type="ORF">P4O66_003030</name>
</gene>
<dbReference type="AlphaFoldDB" id="A0AAD8YSS6"/>
<dbReference type="InterPro" id="IPR024491">
    <property type="entry name" value="Se_SelK/SelG"/>
</dbReference>
<evidence type="ECO:0000313" key="9">
    <source>
        <dbReference type="Proteomes" id="UP001239994"/>
    </source>
</evidence>
<dbReference type="Gene3D" id="1.25.10.10">
    <property type="entry name" value="Leucine-rich Repeat Variant"/>
    <property type="match status" value="1"/>
</dbReference>
<name>A0AAD8YSS6_9TELE</name>
<dbReference type="GO" id="GO:0005794">
    <property type="term" value="C:Golgi apparatus"/>
    <property type="evidence" value="ECO:0007669"/>
    <property type="project" value="TreeGrafter"/>
</dbReference>
<dbReference type="PANTHER" id="PTHR16875:SF0">
    <property type="entry name" value="SELENOPROTEIN K"/>
    <property type="match status" value="1"/>
</dbReference>
<dbReference type="GO" id="GO:0032469">
    <property type="term" value="P:endoplasmic reticulum calcium ion homeostasis"/>
    <property type="evidence" value="ECO:0007669"/>
    <property type="project" value="TreeGrafter"/>
</dbReference>
<dbReference type="Proteomes" id="UP001239994">
    <property type="component" value="Unassembled WGS sequence"/>
</dbReference>
<protein>
    <recommendedName>
        <fullName evidence="3">Selenoprotein K</fullName>
    </recommendedName>
</protein>
<sequence>MSSTVEYPASVIQQSSVMHCLSVEILTDKGQVLDSRTQSPWRLSFLSDLFWGVVEFIGLFFQTLVQPDLSKDGNSGASSRFSDGRGRRGVLNYGYTLPCPLKLSKAVGLTSDAKLVIPFTLRLLLLDRFNREKKIEGLTLVQSLAQNHAHILLPKLHDMCLAVVKELQRAMDPEVEMVTRNLLHKACKSSLFIEEAVDLALSAMVQSCSSSQSSGV</sequence>
<comment type="subcellular location">
    <subcellularLocation>
        <location evidence="1">Membrane</location>
        <topology evidence="1">Single-pass membrane protein</topology>
    </subcellularLocation>
</comment>
<comment type="caution">
    <text evidence="8">The sequence shown here is derived from an EMBL/GenBank/DDBJ whole genome shotgun (WGS) entry which is preliminary data.</text>
</comment>
<keyword evidence="5" id="KW-0712">Selenocysteine</keyword>
<evidence type="ECO:0000256" key="5">
    <source>
        <dbReference type="ARBA" id="ARBA00022933"/>
    </source>
</evidence>
<keyword evidence="4" id="KW-0812">Transmembrane</keyword>
<dbReference type="GO" id="GO:0006816">
    <property type="term" value="P:calcium ion transport"/>
    <property type="evidence" value="ECO:0007669"/>
    <property type="project" value="TreeGrafter"/>
</dbReference>
<evidence type="ECO:0000256" key="1">
    <source>
        <dbReference type="ARBA" id="ARBA00004167"/>
    </source>
</evidence>
<dbReference type="InterPro" id="IPR011989">
    <property type="entry name" value="ARM-like"/>
</dbReference>
<dbReference type="GO" id="GO:0005789">
    <property type="term" value="C:endoplasmic reticulum membrane"/>
    <property type="evidence" value="ECO:0007669"/>
    <property type="project" value="TreeGrafter"/>
</dbReference>
<dbReference type="Pfam" id="PF10961">
    <property type="entry name" value="SelK_SelG"/>
    <property type="match status" value="1"/>
</dbReference>
<evidence type="ECO:0000256" key="4">
    <source>
        <dbReference type="ARBA" id="ARBA00022692"/>
    </source>
</evidence>
<keyword evidence="7" id="KW-0472">Membrane</keyword>